<feature type="compositionally biased region" description="Pro residues" evidence="3">
    <location>
        <begin position="448"/>
        <end position="457"/>
    </location>
</feature>
<reference evidence="5 6" key="1">
    <citation type="submission" date="2020-08" db="EMBL/GenBank/DDBJ databases">
        <title>Sequencing the genomes of 1000 actinobacteria strains.</title>
        <authorList>
            <person name="Klenk H.-P."/>
        </authorList>
    </citation>
    <scope>NUCLEOTIDE SEQUENCE [LARGE SCALE GENOMIC DNA]</scope>
    <source>
        <strain evidence="5 6">DSM 45784</strain>
    </source>
</reference>
<dbReference type="InterPro" id="IPR013785">
    <property type="entry name" value="Aldolase_TIM"/>
</dbReference>
<gene>
    <name evidence="5" type="ORF">BJ982_000121</name>
</gene>
<sequence length="475" mass="52861">MIFEPFTIGGVTFKNRVIRSSIGGRTAYYDGTVSNAWKNFELRFAQNGVAAIVSATLNVNPVRWSPLEYPQISHDKFIKHLSEAIHTIHAEDCKYVIQIGDGGSHVQTSLFSQPQDGYGPSSGFDLLFGYRTRRTEMTLADIEQTVHEFGQAARRAREAGADGVEITASKGYLIHQFLNPAINRRQDRYGGSPERRFQLLREVIGAVRLQVGDDFLVGVRISAWDRNYQPVNIRWPVTRPLRAFFRGNDIGTYLRYGRWLRNLGVDYLHVSNGYGFINPGETPGRFPVDEVRQFANSTRHLSAKAAVRATILNLVPKMVLDRVLGIGWTTGEAANLHDARRFRQEVGLPVIANGGFQRRSLIKDALDSGACDLISMARPLLANPDLVELFRQGGEAPARPCTFCNRCAIRTTLFPLGCYEPLRFDSDAEMEAQILDWSARPDITEPLPWDPSDPTVPSPVGSGDARRAGRLGGDG</sequence>
<dbReference type="EC" id="1.3.1.34" evidence="5"/>
<dbReference type="PANTHER" id="PTHR43656">
    <property type="entry name" value="BINDING OXIDOREDUCTASE, PUTATIVE (AFU_ORTHOLOGUE AFUA_2G08260)-RELATED"/>
    <property type="match status" value="1"/>
</dbReference>
<proteinExistence type="predicted"/>
<evidence type="ECO:0000313" key="6">
    <source>
        <dbReference type="Proteomes" id="UP000542210"/>
    </source>
</evidence>
<dbReference type="Proteomes" id="UP000542210">
    <property type="component" value="Unassembled WGS sequence"/>
</dbReference>
<dbReference type="GO" id="GO:0010181">
    <property type="term" value="F:FMN binding"/>
    <property type="evidence" value="ECO:0007669"/>
    <property type="project" value="InterPro"/>
</dbReference>
<evidence type="ECO:0000259" key="4">
    <source>
        <dbReference type="Pfam" id="PF00724"/>
    </source>
</evidence>
<dbReference type="Gene3D" id="3.20.20.70">
    <property type="entry name" value="Aldolase class I"/>
    <property type="match status" value="1"/>
</dbReference>
<accession>A0A7W7D1M9</accession>
<feature type="region of interest" description="Disordered" evidence="3">
    <location>
        <begin position="442"/>
        <end position="475"/>
    </location>
</feature>
<dbReference type="PANTHER" id="PTHR43656:SF2">
    <property type="entry name" value="BINDING OXIDOREDUCTASE, PUTATIVE (AFU_ORTHOLOGUE AFUA_2G08260)-RELATED"/>
    <property type="match status" value="1"/>
</dbReference>
<protein>
    <submittedName>
        <fullName evidence="5">2,4-dienoyl-CoA reductase (NADPH2)</fullName>
        <ecNumber evidence="5">1.3.1.34</ecNumber>
    </submittedName>
</protein>
<evidence type="ECO:0000256" key="2">
    <source>
        <dbReference type="ARBA" id="ARBA00023002"/>
    </source>
</evidence>
<keyword evidence="6" id="KW-1185">Reference proteome</keyword>
<feature type="domain" description="NADH:flavin oxidoreductase/NADH oxidase N-terminal" evidence="4">
    <location>
        <begin position="337"/>
        <end position="392"/>
    </location>
</feature>
<dbReference type="Pfam" id="PF00724">
    <property type="entry name" value="Oxidored_FMN"/>
    <property type="match status" value="2"/>
</dbReference>
<feature type="domain" description="NADH:flavin oxidoreductase/NADH oxidase N-terminal" evidence="4">
    <location>
        <begin position="2"/>
        <end position="225"/>
    </location>
</feature>
<comment type="caution">
    <text evidence="5">The sequence shown here is derived from an EMBL/GenBank/DDBJ whole genome shotgun (WGS) entry which is preliminary data.</text>
</comment>
<dbReference type="GO" id="GO:0008670">
    <property type="term" value="F:2,4-dienoyl-CoA reductase (NADPH) activity"/>
    <property type="evidence" value="ECO:0007669"/>
    <property type="project" value="UniProtKB-EC"/>
</dbReference>
<evidence type="ECO:0000256" key="1">
    <source>
        <dbReference type="ARBA" id="ARBA00022630"/>
    </source>
</evidence>
<organism evidence="5 6">
    <name type="scientific">Sphaerisporangium siamense</name>
    <dbReference type="NCBI Taxonomy" id="795645"/>
    <lineage>
        <taxon>Bacteria</taxon>
        <taxon>Bacillati</taxon>
        <taxon>Actinomycetota</taxon>
        <taxon>Actinomycetes</taxon>
        <taxon>Streptosporangiales</taxon>
        <taxon>Streptosporangiaceae</taxon>
        <taxon>Sphaerisporangium</taxon>
    </lineage>
</organism>
<dbReference type="SUPFAM" id="SSF51395">
    <property type="entry name" value="FMN-linked oxidoreductases"/>
    <property type="match status" value="1"/>
</dbReference>
<keyword evidence="1" id="KW-0285">Flavoprotein</keyword>
<name>A0A7W7D1M9_9ACTN</name>
<dbReference type="InterPro" id="IPR001155">
    <property type="entry name" value="OxRdtase_FMN_N"/>
</dbReference>
<keyword evidence="2 5" id="KW-0560">Oxidoreductase</keyword>
<evidence type="ECO:0000313" key="5">
    <source>
        <dbReference type="EMBL" id="MBB4698577.1"/>
    </source>
</evidence>
<evidence type="ECO:0000256" key="3">
    <source>
        <dbReference type="SAM" id="MobiDB-lite"/>
    </source>
</evidence>
<dbReference type="InterPro" id="IPR051799">
    <property type="entry name" value="NADH_flavin_oxidoreductase"/>
</dbReference>
<dbReference type="EMBL" id="JACHND010000001">
    <property type="protein sequence ID" value="MBB4698577.1"/>
    <property type="molecule type" value="Genomic_DNA"/>
</dbReference>
<dbReference type="CDD" id="cd02803">
    <property type="entry name" value="OYE_like_FMN_family"/>
    <property type="match status" value="1"/>
</dbReference>
<dbReference type="AlphaFoldDB" id="A0A7W7D1M9"/>
<dbReference type="RefSeq" id="WP_184875525.1">
    <property type="nucleotide sequence ID" value="NZ_BOOV01000014.1"/>
</dbReference>